<dbReference type="GO" id="GO:0043022">
    <property type="term" value="F:ribosome binding"/>
    <property type="evidence" value="ECO:0007669"/>
    <property type="project" value="TreeGrafter"/>
</dbReference>
<dbReference type="InterPro" id="IPR045853">
    <property type="entry name" value="Pep_chain_release_fac_I_sf"/>
</dbReference>
<evidence type="ECO:0000256" key="2">
    <source>
        <dbReference type="SAM" id="MobiDB-lite"/>
    </source>
</evidence>
<dbReference type="GO" id="GO:0003747">
    <property type="term" value="F:translation release factor activity"/>
    <property type="evidence" value="ECO:0007669"/>
    <property type="project" value="InterPro"/>
</dbReference>
<dbReference type="InterPro" id="IPR000352">
    <property type="entry name" value="Pep_chain_release_fac_I"/>
</dbReference>
<dbReference type="SUPFAM" id="SSF75620">
    <property type="entry name" value="Release factor"/>
    <property type="match status" value="1"/>
</dbReference>
<dbReference type="GO" id="GO:0004045">
    <property type="term" value="F:peptidyl-tRNA hydrolase activity"/>
    <property type="evidence" value="ECO:0007669"/>
    <property type="project" value="TreeGrafter"/>
</dbReference>
<dbReference type="PANTHER" id="PTHR47814:SF1">
    <property type="entry name" value="PEPTIDYL-TRNA HYDROLASE ARFB"/>
    <property type="match status" value="1"/>
</dbReference>
<evidence type="ECO:0000313" key="4">
    <source>
        <dbReference type="EMBL" id="SDU10044.1"/>
    </source>
</evidence>
<gene>
    <name evidence="4" type="ORF">SAMN05216406_1244</name>
</gene>
<feature type="domain" description="Prokaryotic-type class I peptide chain release factors" evidence="3">
    <location>
        <begin position="21"/>
        <end position="37"/>
    </location>
</feature>
<dbReference type="EMBL" id="FNLN01000024">
    <property type="protein sequence ID" value="SDU10044.1"/>
    <property type="molecule type" value="Genomic_DNA"/>
</dbReference>
<dbReference type="RefSeq" id="WP_062559082.1">
    <property type="nucleotide sequence ID" value="NZ_CP013341.1"/>
</dbReference>
<dbReference type="PROSITE" id="PS00745">
    <property type="entry name" value="RF_PROK_I"/>
    <property type="match status" value="1"/>
</dbReference>
<dbReference type="Proteomes" id="UP000182882">
    <property type="component" value="Unassembled WGS sequence"/>
</dbReference>
<evidence type="ECO:0000313" key="5">
    <source>
        <dbReference type="Proteomes" id="UP000182882"/>
    </source>
</evidence>
<name>A0A1H2FRU6_9PROT</name>
<protein>
    <submittedName>
        <fullName evidence="4">Ribosome-associated protein</fullName>
    </submittedName>
</protein>
<proteinExistence type="inferred from homology"/>
<accession>A0A1H2FRU6</accession>
<dbReference type="GO" id="GO:0072344">
    <property type="term" value="P:rescue of stalled ribosome"/>
    <property type="evidence" value="ECO:0007669"/>
    <property type="project" value="TreeGrafter"/>
</dbReference>
<dbReference type="Pfam" id="PF00472">
    <property type="entry name" value="RF-1"/>
    <property type="match status" value="1"/>
</dbReference>
<dbReference type="KEGG" id="nur:ATY38_09460"/>
<feature type="region of interest" description="Disordered" evidence="2">
    <location>
        <begin position="102"/>
        <end position="139"/>
    </location>
</feature>
<reference evidence="5" key="1">
    <citation type="submission" date="2016-10" db="EMBL/GenBank/DDBJ databases">
        <authorList>
            <person name="Varghese N."/>
            <person name="Submissions S."/>
        </authorList>
    </citation>
    <scope>NUCLEOTIDE SEQUENCE [LARGE SCALE GENOMIC DNA]</scope>
    <source>
        <strain evidence="5">Nm10</strain>
    </source>
</reference>
<evidence type="ECO:0000259" key="3">
    <source>
        <dbReference type="PROSITE" id="PS00745"/>
    </source>
</evidence>
<comment type="similarity">
    <text evidence="1">Belongs to the prokaryotic/mitochondrial release factor family.</text>
</comment>
<dbReference type="AlphaFoldDB" id="A0A1H2FRU6"/>
<keyword evidence="5" id="KW-1185">Reference proteome</keyword>
<dbReference type="Gene3D" id="3.30.160.20">
    <property type="match status" value="1"/>
</dbReference>
<organism evidence="4 5">
    <name type="scientific">Nitrosomonas ureae</name>
    <dbReference type="NCBI Taxonomy" id="44577"/>
    <lineage>
        <taxon>Bacteria</taxon>
        <taxon>Pseudomonadati</taxon>
        <taxon>Pseudomonadota</taxon>
        <taxon>Betaproteobacteria</taxon>
        <taxon>Nitrosomonadales</taxon>
        <taxon>Nitrosomonadaceae</taxon>
        <taxon>Nitrosomonas</taxon>
    </lineage>
</organism>
<sequence length="139" mass="15670">MLILLNNITIPLTEIEIQAVRSQGAGGQNVNKVSTAIHLRFDINASSLPEYYKEKLLNLKDSRISSEGVVIIKAQRSRSQIKNREDALNRLQALINSVIVETKPRRPTQPTKASRIKRLEGKTLQSRKKSLRGKIEEAE</sequence>
<evidence type="ECO:0000256" key="1">
    <source>
        <dbReference type="ARBA" id="ARBA00010835"/>
    </source>
</evidence>
<dbReference type="PANTHER" id="PTHR47814">
    <property type="entry name" value="PEPTIDYL-TRNA HYDROLASE ARFB"/>
    <property type="match status" value="1"/>
</dbReference>
<dbReference type="NCBIfam" id="NF006718">
    <property type="entry name" value="PRK09256.1"/>
    <property type="match status" value="1"/>
</dbReference>